<keyword evidence="1" id="KW-0472">Membrane</keyword>
<accession>A0AAP0ETH5</accession>
<reference evidence="2 3" key="1">
    <citation type="submission" date="2024-01" db="EMBL/GenBank/DDBJ databases">
        <title>Genome assemblies of Stephania.</title>
        <authorList>
            <person name="Yang L."/>
        </authorList>
    </citation>
    <scope>NUCLEOTIDE SEQUENCE [LARGE SCALE GENOMIC DNA]</scope>
    <source>
        <strain evidence="2">JXDWG</strain>
        <tissue evidence="2">Leaf</tissue>
    </source>
</reference>
<dbReference type="EMBL" id="JBBNAG010000011">
    <property type="protein sequence ID" value="KAK9095573.1"/>
    <property type="molecule type" value="Genomic_DNA"/>
</dbReference>
<keyword evidence="1" id="KW-0812">Transmembrane</keyword>
<keyword evidence="1" id="KW-1133">Transmembrane helix</keyword>
<evidence type="ECO:0000313" key="3">
    <source>
        <dbReference type="Proteomes" id="UP001419268"/>
    </source>
</evidence>
<feature type="transmembrane region" description="Helical" evidence="1">
    <location>
        <begin position="36"/>
        <end position="59"/>
    </location>
</feature>
<comment type="caution">
    <text evidence="2">The sequence shown here is derived from an EMBL/GenBank/DDBJ whole genome shotgun (WGS) entry which is preliminary data.</text>
</comment>
<protein>
    <submittedName>
        <fullName evidence="2">Uncharacterized protein</fullName>
    </submittedName>
</protein>
<dbReference type="Proteomes" id="UP001419268">
    <property type="component" value="Unassembled WGS sequence"/>
</dbReference>
<feature type="transmembrane region" description="Helical" evidence="1">
    <location>
        <begin position="12"/>
        <end position="30"/>
    </location>
</feature>
<proteinExistence type="predicted"/>
<evidence type="ECO:0000256" key="1">
    <source>
        <dbReference type="SAM" id="Phobius"/>
    </source>
</evidence>
<sequence>MSAKPSIRCCSFIFLDADLVILIELLELIFVEFLEFLFWCELCNSTMYVTDLFVFFFLIL</sequence>
<organism evidence="2 3">
    <name type="scientific">Stephania cephalantha</name>
    <dbReference type="NCBI Taxonomy" id="152367"/>
    <lineage>
        <taxon>Eukaryota</taxon>
        <taxon>Viridiplantae</taxon>
        <taxon>Streptophyta</taxon>
        <taxon>Embryophyta</taxon>
        <taxon>Tracheophyta</taxon>
        <taxon>Spermatophyta</taxon>
        <taxon>Magnoliopsida</taxon>
        <taxon>Ranunculales</taxon>
        <taxon>Menispermaceae</taxon>
        <taxon>Menispermoideae</taxon>
        <taxon>Cissampelideae</taxon>
        <taxon>Stephania</taxon>
    </lineage>
</organism>
<evidence type="ECO:0000313" key="2">
    <source>
        <dbReference type="EMBL" id="KAK9095573.1"/>
    </source>
</evidence>
<keyword evidence="3" id="KW-1185">Reference proteome</keyword>
<gene>
    <name evidence="2" type="ORF">Scep_027042</name>
</gene>
<dbReference type="AlphaFoldDB" id="A0AAP0ETH5"/>
<name>A0AAP0ETH5_9MAGN</name>